<feature type="chain" id="PRO_5013682857" evidence="1">
    <location>
        <begin position="20"/>
        <end position="106"/>
    </location>
</feature>
<gene>
    <name evidence="2" type="ORF">RCC_08935</name>
</gene>
<accession>A0A2D3VL64</accession>
<reference evidence="2 3" key="1">
    <citation type="submission" date="2016-03" db="EMBL/GenBank/DDBJ databases">
        <authorList>
            <person name="Ploux O."/>
        </authorList>
    </citation>
    <scope>NUCLEOTIDE SEQUENCE [LARGE SCALE GENOMIC DNA]</scope>
    <source>
        <strain evidence="2 3">URUG2</strain>
    </source>
</reference>
<feature type="signal peptide" evidence="1">
    <location>
        <begin position="1"/>
        <end position="19"/>
    </location>
</feature>
<evidence type="ECO:0000256" key="1">
    <source>
        <dbReference type="SAM" id="SignalP"/>
    </source>
</evidence>
<dbReference type="OrthoDB" id="10441536at2759"/>
<dbReference type="Proteomes" id="UP000225277">
    <property type="component" value="Unassembled WGS sequence"/>
</dbReference>
<keyword evidence="1" id="KW-0732">Signal</keyword>
<evidence type="ECO:0000313" key="2">
    <source>
        <dbReference type="EMBL" id="CZT23224.1"/>
    </source>
</evidence>
<keyword evidence="3" id="KW-1185">Reference proteome</keyword>
<dbReference type="RefSeq" id="XP_023629948.1">
    <property type="nucleotide sequence ID" value="XM_023774180.1"/>
</dbReference>
<organism evidence="2 3">
    <name type="scientific">Ramularia collo-cygni</name>
    <dbReference type="NCBI Taxonomy" id="112498"/>
    <lineage>
        <taxon>Eukaryota</taxon>
        <taxon>Fungi</taxon>
        <taxon>Dikarya</taxon>
        <taxon>Ascomycota</taxon>
        <taxon>Pezizomycotina</taxon>
        <taxon>Dothideomycetes</taxon>
        <taxon>Dothideomycetidae</taxon>
        <taxon>Mycosphaerellales</taxon>
        <taxon>Mycosphaerellaceae</taxon>
        <taxon>Ramularia</taxon>
    </lineage>
</organism>
<proteinExistence type="predicted"/>
<dbReference type="AlphaFoldDB" id="A0A2D3VL64"/>
<protein>
    <submittedName>
        <fullName evidence="2">Uncharacterized protein</fullName>
    </submittedName>
</protein>
<name>A0A2D3VL64_9PEZI</name>
<sequence>MQFTIATIAIAAFALNAAAWEFSFSDTPGCLFTGDTVASGNGNQACTAVTAGDDDDHVDITGLGNCIISFYEDAGCSLALDYDAFDEDDCEEFEGYRPAAFDVTQC</sequence>
<evidence type="ECO:0000313" key="3">
    <source>
        <dbReference type="Proteomes" id="UP000225277"/>
    </source>
</evidence>
<dbReference type="GeneID" id="35604014"/>
<dbReference type="EMBL" id="FJUY01000016">
    <property type="protein sequence ID" value="CZT23224.1"/>
    <property type="molecule type" value="Genomic_DNA"/>
</dbReference>